<proteinExistence type="predicted"/>
<evidence type="ECO:0000313" key="1">
    <source>
        <dbReference type="EMBL" id="AUP79114.1"/>
    </source>
</evidence>
<name>A0A2K9PPZ2_9FLAO</name>
<dbReference type="KEGG" id="fek:C1H87_10550"/>
<reference evidence="1 2" key="1">
    <citation type="submission" date="2018-01" db="EMBL/GenBank/DDBJ databases">
        <title>Complete genome sequence of Flavivirga eckloniae ECD14 isolated from seaweed Ecklonia cava.</title>
        <authorList>
            <person name="Lee J.H."/>
            <person name="Baik K.S."/>
            <person name="Seong C.N."/>
        </authorList>
    </citation>
    <scope>NUCLEOTIDE SEQUENCE [LARGE SCALE GENOMIC DNA]</scope>
    <source>
        <strain evidence="1 2">ECD14</strain>
    </source>
</reference>
<protein>
    <submittedName>
        <fullName evidence="1">Uncharacterized protein</fullName>
    </submittedName>
</protein>
<evidence type="ECO:0000313" key="2">
    <source>
        <dbReference type="Proteomes" id="UP000235826"/>
    </source>
</evidence>
<dbReference type="Proteomes" id="UP000235826">
    <property type="component" value="Chromosome"/>
</dbReference>
<sequence>MSCQDDNINLFDDLTDKGGFVAFKSEPTLSFNFLKLAEAEINEEIIDVNNNITSYVLSVTHEDVTVDNFITITKFPANLVITLPMLYEAFNITEADLSGFSEFEFNAVVTTPNAIYNGIKPDFNTDTNEAEGGTTISQLLGDSYRNALAFNFSFIIPPPKKIRGTSFEEGSVGSGTYIRPDGQDARDEGPLINNPPISADIMYTAVGTGVDDEIGFTAEYIQLPFQNGVGGPSGTDIGISNYTDDVGAYPDGEQGYRLQNTRGIVKLAFDRVAVPSGVTDSGVQIKLFINGTGFDDDNLRNTPGLDPDYIIVSTLIERTDGSSETMVIFDKSGDELDDLGESGKFTLISTGFLTDVSAYTLMIEFRSTSSSERAYFDQMLVFQPSE</sequence>
<gene>
    <name evidence="1" type="ORF">C1H87_10550</name>
</gene>
<dbReference type="AlphaFoldDB" id="A0A2K9PPZ2"/>
<accession>A0A2K9PPZ2</accession>
<dbReference type="EMBL" id="CP025791">
    <property type="protein sequence ID" value="AUP79114.1"/>
    <property type="molecule type" value="Genomic_DNA"/>
</dbReference>
<organism evidence="1 2">
    <name type="scientific">Flavivirga eckloniae</name>
    <dbReference type="NCBI Taxonomy" id="1803846"/>
    <lineage>
        <taxon>Bacteria</taxon>
        <taxon>Pseudomonadati</taxon>
        <taxon>Bacteroidota</taxon>
        <taxon>Flavobacteriia</taxon>
        <taxon>Flavobacteriales</taxon>
        <taxon>Flavobacteriaceae</taxon>
        <taxon>Flavivirga</taxon>
    </lineage>
</organism>
<keyword evidence="2" id="KW-1185">Reference proteome</keyword>